<dbReference type="CDD" id="cd03034">
    <property type="entry name" value="ArsC_ArsC"/>
    <property type="match status" value="1"/>
</dbReference>
<dbReference type="InterPro" id="IPR006659">
    <property type="entry name" value="Arsenate_reductase"/>
</dbReference>
<dbReference type="PROSITE" id="PS51353">
    <property type="entry name" value="ARSC"/>
    <property type="match status" value="1"/>
</dbReference>
<dbReference type="STRING" id="314278.NB231_08605"/>
<dbReference type="OrthoDB" id="9790554at2"/>
<evidence type="ECO:0000256" key="4">
    <source>
        <dbReference type="RuleBase" id="RU362029"/>
    </source>
</evidence>
<sequence>MAVRIYHNPNCSKSRATLELLRDRGVEPEIIEYLKTPPSEAELEAILTDLGFTPRELMRRNEPEYRDHALDSDSLTREQLIRAMVQHPRLIERPIVVNRGKVAIGRPPEAVLKIL</sequence>
<dbReference type="eggNOG" id="COG1393">
    <property type="taxonomic scope" value="Bacteria"/>
</dbReference>
<dbReference type="EC" id="1.20.4.1" evidence="4"/>
<reference evidence="5 6" key="1">
    <citation type="submission" date="2006-02" db="EMBL/GenBank/DDBJ databases">
        <authorList>
            <person name="Waterbury J."/>
            <person name="Ferriera S."/>
            <person name="Johnson J."/>
            <person name="Kravitz S."/>
            <person name="Halpern A."/>
            <person name="Remington K."/>
            <person name="Beeson K."/>
            <person name="Tran B."/>
            <person name="Rogers Y.-H."/>
            <person name="Friedman R."/>
            <person name="Venter J.C."/>
        </authorList>
    </citation>
    <scope>NUCLEOTIDE SEQUENCE [LARGE SCALE GENOMIC DNA]</scope>
    <source>
        <strain evidence="5 6">Nb-231</strain>
    </source>
</reference>
<evidence type="ECO:0000256" key="2">
    <source>
        <dbReference type="ARBA" id="ARBA00023002"/>
    </source>
</evidence>
<dbReference type="InterPro" id="IPR006660">
    <property type="entry name" value="Arsenate_reductase-like"/>
</dbReference>
<dbReference type="PANTHER" id="PTHR30041">
    <property type="entry name" value="ARSENATE REDUCTASE"/>
    <property type="match status" value="1"/>
</dbReference>
<dbReference type="EMBL" id="AAOF01000010">
    <property type="protein sequence ID" value="EAR21304.1"/>
    <property type="molecule type" value="Genomic_DNA"/>
</dbReference>
<proteinExistence type="inferred from homology"/>
<dbReference type="AlphaFoldDB" id="A4BSN4"/>
<comment type="caution">
    <text evidence="5">The sequence shown here is derived from an EMBL/GenBank/DDBJ whole genome shotgun (WGS) entry which is preliminary data.</text>
</comment>
<dbReference type="Proteomes" id="UP000003374">
    <property type="component" value="Unassembled WGS sequence"/>
</dbReference>
<dbReference type="GO" id="GO:0008794">
    <property type="term" value="F:arsenate reductase (glutaredoxin) activity"/>
    <property type="evidence" value="ECO:0007669"/>
    <property type="project" value="UniProtKB-UniRule"/>
</dbReference>
<dbReference type="InterPro" id="IPR036249">
    <property type="entry name" value="Thioredoxin-like_sf"/>
</dbReference>
<dbReference type="PANTHER" id="PTHR30041:SF4">
    <property type="entry name" value="ARSENATE REDUCTASE"/>
    <property type="match status" value="1"/>
</dbReference>
<organism evidence="5 6">
    <name type="scientific">Nitrococcus mobilis Nb-231</name>
    <dbReference type="NCBI Taxonomy" id="314278"/>
    <lineage>
        <taxon>Bacteria</taxon>
        <taxon>Pseudomonadati</taxon>
        <taxon>Pseudomonadota</taxon>
        <taxon>Gammaproteobacteria</taxon>
        <taxon>Chromatiales</taxon>
        <taxon>Ectothiorhodospiraceae</taxon>
        <taxon>Nitrococcus</taxon>
    </lineage>
</organism>
<comment type="similarity">
    <text evidence="1 3 4">Belongs to the ArsC family.</text>
</comment>
<evidence type="ECO:0000313" key="5">
    <source>
        <dbReference type="EMBL" id="EAR21304.1"/>
    </source>
</evidence>
<keyword evidence="2 4" id="KW-0560">Oxidoreductase</keyword>
<dbReference type="HOGENOM" id="CLU_116644_0_1_6"/>
<evidence type="ECO:0000256" key="3">
    <source>
        <dbReference type="PROSITE-ProRule" id="PRU01282"/>
    </source>
</evidence>
<dbReference type="SUPFAM" id="SSF52833">
    <property type="entry name" value="Thioredoxin-like"/>
    <property type="match status" value="1"/>
</dbReference>
<keyword evidence="6" id="KW-1185">Reference proteome</keyword>
<dbReference type="Pfam" id="PF03960">
    <property type="entry name" value="ArsC"/>
    <property type="match status" value="1"/>
</dbReference>
<gene>
    <name evidence="5" type="ORF">NB231_08605</name>
</gene>
<evidence type="ECO:0000256" key="1">
    <source>
        <dbReference type="ARBA" id="ARBA00007198"/>
    </source>
</evidence>
<protein>
    <recommendedName>
        <fullName evidence="4">Arsenate reductase</fullName>
        <ecNumber evidence="4">1.20.4.1</ecNumber>
    </recommendedName>
</protein>
<dbReference type="Gene3D" id="3.40.30.10">
    <property type="entry name" value="Glutaredoxin"/>
    <property type="match status" value="1"/>
</dbReference>
<dbReference type="NCBIfam" id="TIGR00014">
    <property type="entry name" value="arsC"/>
    <property type="match status" value="1"/>
</dbReference>
<name>A4BSN4_9GAMM</name>
<dbReference type="RefSeq" id="WP_005001507.1">
    <property type="nucleotide sequence ID" value="NZ_CH672427.1"/>
</dbReference>
<evidence type="ECO:0000313" key="6">
    <source>
        <dbReference type="Proteomes" id="UP000003374"/>
    </source>
</evidence>
<comment type="catalytic activity">
    <reaction evidence="4">
        <text>[glutaredoxin]-dithiol + arsenate + glutathione + H(+) = glutathionyl-S-S-[glutaredoxin] + arsenite + H2O</text>
        <dbReference type="Rhea" id="RHEA:22016"/>
        <dbReference type="Rhea" id="RHEA-COMP:10729"/>
        <dbReference type="Rhea" id="RHEA-COMP:17668"/>
        <dbReference type="ChEBI" id="CHEBI:15377"/>
        <dbReference type="ChEBI" id="CHEBI:15378"/>
        <dbReference type="ChEBI" id="CHEBI:29242"/>
        <dbReference type="ChEBI" id="CHEBI:29950"/>
        <dbReference type="ChEBI" id="CHEBI:48597"/>
        <dbReference type="ChEBI" id="CHEBI:57925"/>
        <dbReference type="ChEBI" id="CHEBI:146199"/>
        <dbReference type="EC" id="1.20.4.1"/>
    </reaction>
</comment>
<accession>A4BSN4</accession>